<reference evidence="2" key="1">
    <citation type="submission" date="2020-08" db="EMBL/GenBank/DDBJ databases">
        <title>Multicomponent nature underlies the extraordinary mechanical properties of spider dragline silk.</title>
        <authorList>
            <person name="Kono N."/>
            <person name="Nakamura H."/>
            <person name="Mori M."/>
            <person name="Yoshida Y."/>
            <person name="Ohtoshi R."/>
            <person name="Malay A.D."/>
            <person name="Moran D.A.P."/>
            <person name="Tomita M."/>
            <person name="Numata K."/>
            <person name="Arakawa K."/>
        </authorList>
    </citation>
    <scope>NUCLEOTIDE SEQUENCE</scope>
</reference>
<evidence type="ECO:0000313" key="2">
    <source>
        <dbReference type="EMBL" id="GFY69017.1"/>
    </source>
</evidence>
<protein>
    <submittedName>
        <fullName evidence="2">Uncharacterized protein</fullName>
    </submittedName>
</protein>
<dbReference type="EMBL" id="BMAV01017395">
    <property type="protein sequence ID" value="GFY69017.1"/>
    <property type="molecule type" value="Genomic_DNA"/>
</dbReference>
<dbReference type="AlphaFoldDB" id="A0A8X6YE73"/>
<feature type="non-terminal residue" evidence="2">
    <location>
        <position position="36"/>
    </location>
</feature>
<evidence type="ECO:0000313" key="3">
    <source>
        <dbReference type="Proteomes" id="UP000886998"/>
    </source>
</evidence>
<name>A0A8X6YE73_9ARAC</name>
<comment type="caution">
    <text evidence="2">The sequence shown here is derived from an EMBL/GenBank/DDBJ whole genome shotgun (WGS) entry which is preliminary data.</text>
</comment>
<evidence type="ECO:0000256" key="1">
    <source>
        <dbReference type="SAM" id="MobiDB-lite"/>
    </source>
</evidence>
<feature type="compositionally biased region" description="Basic and acidic residues" evidence="1">
    <location>
        <begin position="1"/>
        <end position="11"/>
    </location>
</feature>
<keyword evidence="3" id="KW-1185">Reference proteome</keyword>
<proteinExistence type="predicted"/>
<dbReference type="Proteomes" id="UP000886998">
    <property type="component" value="Unassembled WGS sequence"/>
</dbReference>
<sequence>MTRKDADEKQMARKKLTNQNFSKGKGDLVWDDGYFD</sequence>
<feature type="region of interest" description="Disordered" evidence="1">
    <location>
        <begin position="1"/>
        <end position="36"/>
    </location>
</feature>
<accession>A0A8X6YE73</accession>
<organism evidence="2 3">
    <name type="scientific">Trichonephila inaurata madagascariensis</name>
    <dbReference type="NCBI Taxonomy" id="2747483"/>
    <lineage>
        <taxon>Eukaryota</taxon>
        <taxon>Metazoa</taxon>
        <taxon>Ecdysozoa</taxon>
        <taxon>Arthropoda</taxon>
        <taxon>Chelicerata</taxon>
        <taxon>Arachnida</taxon>
        <taxon>Araneae</taxon>
        <taxon>Araneomorphae</taxon>
        <taxon>Entelegynae</taxon>
        <taxon>Araneoidea</taxon>
        <taxon>Nephilidae</taxon>
        <taxon>Trichonephila</taxon>
        <taxon>Trichonephila inaurata</taxon>
    </lineage>
</organism>
<gene>
    <name evidence="2" type="ORF">TNIN_419751</name>
</gene>